<evidence type="ECO:0000256" key="4">
    <source>
        <dbReference type="ARBA" id="ARBA00022490"/>
    </source>
</evidence>
<dbReference type="EMBL" id="PRDS01000006">
    <property type="protein sequence ID" value="PPB80138.1"/>
    <property type="molecule type" value="Genomic_DNA"/>
</dbReference>
<evidence type="ECO:0000256" key="1">
    <source>
        <dbReference type="ARBA" id="ARBA00000971"/>
    </source>
</evidence>
<dbReference type="PROSITE" id="PS50059">
    <property type="entry name" value="FKBP_PPIASE"/>
    <property type="match status" value="1"/>
</dbReference>
<evidence type="ECO:0000256" key="6">
    <source>
        <dbReference type="ARBA" id="ARBA00023186"/>
    </source>
</evidence>
<dbReference type="Gene3D" id="3.10.50.40">
    <property type="match status" value="1"/>
</dbReference>
<evidence type="ECO:0000256" key="10">
    <source>
        <dbReference type="RuleBase" id="RU003915"/>
    </source>
</evidence>
<dbReference type="OrthoDB" id="9808891at2"/>
<evidence type="ECO:0000256" key="9">
    <source>
        <dbReference type="PROSITE-ProRule" id="PRU00277"/>
    </source>
</evidence>
<keyword evidence="4" id="KW-0963">Cytoplasm</keyword>
<dbReference type="Proteomes" id="UP000239736">
    <property type="component" value="Unassembled WGS sequence"/>
</dbReference>
<dbReference type="EC" id="5.2.1.8" evidence="10"/>
<dbReference type="AlphaFoldDB" id="A0A2S5JFJ7"/>
<keyword evidence="7 9" id="KW-0413">Isomerase</keyword>
<gene>
    <name evidence="12" type="ORF">LV82_02010</name>
</gene>
<dbReference type="GO" id="GO:0042026">
    <property type="term" value="P:protein refolding"/>
    <property type="evidence" value="ECO:0007669"/>
    <property type="project" value="UniProtKB-ARBA"/>
</dbReference>
<evidence type="ECO:0000256" key="8">
    <source>
        <dbReference type="ARBA" id="ARBA00037071"/>
    </source>
</evidence>
<accession>A0A2S5JFJ7</accession>
<dbReference type="Pfam" id="PF00254">
    <property type="entry name" value="FKBP_C"/>
    <property type="match status" value="1"/>
</dbReference>
<dbReference type="GO" id="GO:0003755">
    <property type="term" value="F:peptidyl-prolyl cis-trans isomerase activity"/>
    <property type="evidence" value="ECO:0007669"/>
    <property type="project" value="UniProtKB-UniRule"/>
</dbReference>
<evidence type="ECO:0000256" key="7">
    <source>
        <dbReference type="ARBA" id="ARBA00023235"/>
    </source>
</evidence>
<keyword evidence="13" id="KW-1185">Reference proteome</keyword>
<evidence type="ECO:0000313" key="12">
    <source>
        <dbReference type="EMBL" id="PPB80138.1"/>
    </source>
</evidence>
<comment type="similarity">
    <text evidence="3 10">Belongs to the FKBP-type PPIase family.</text>
</comment>
<comment type="caution">
    <text evidence="12">The sequence shown here is derived from an EMBL/GenBank/DDBJ whole genome shotgun (WGS) entry which is preliminary data.</text>
</comment>
<dbReference type="PANTHER" id="PTHR47861">
    <property type="entry name" value="FKBP-TYPE PEPTIDYL-PROLYL CIS-TRANS ISOMERASE SLYD"/>
    <property type="match status" value="1"/>
</dbReference>
<proteinExistence type="inferred from homology"/>
<protein>
    <recommendedName>
        <fullName evidence="10">Peptidyl-prolyl cis-trans isomerase</fullName>
        <ecNumber evidence="10">5.2.1.8</ecNumber>
    </recommendedName>
</protein>
<evidence type="ECO:0000256" key="3">
    <source>
        <dbReference type="ARBA" id="ARBA00006577"/>
    </source>
</evidence>
<dbReference type="PANTHER" id="PTHR47861:SF3">
    <property type="entry name" value="FKBP-TYPE PEPTIDYL-PROLYL CIS-TRANS ISOMERASE SLYD"/>
    <property type="match status" value="1"/>
</dbReference>
<dbReference type="RefSeq" id="WP_104071314.1">
    <property type="nucleotide sequence ID" value="NZ_PRDS01000006.1"/>
</dbReference>
<name>A0A2S5JFJ7_9RHOB</name>
<evidence type="ECO:0000259" key="11">
    <source>
        <dbReference type="PROSITE" id="PS50059"/>
    </source>
</evidence>
<comment type="catalytic activity">
    <reaction evidence="1 9 10">
        <text>[protein]-peptidylproline (omega=180) = [protein]-peptidylproline (omega=0)</text>
        <dbReference type="Rhea" id="RHEA:16237"/>
        <dbReference type="Rhea" id="RHEA-COMP:10747"/>
        <dbReference type="Rhea" id="RHEA-COMP:10748"/>
        <dbReference type="ChEBI" id="CHEBI:83833"/>
        <dbReference type="ChEBI" id="CHEBI:83834"/>
        <dbReference type="EC" id="5.2.1.8"/>
    </reaction>
</comment>
<keyword evidence="5 9" id="KW-0697">Rotamase</keyword>
<dbReference type="InterPro" id="IPR001179">
    <property type="entry name" value="PPIase_FKBP_dom"/>
</dbReference>
<dbReference type="SUPFAM" id="SSF54534">
    <property type="entry name" value="FKBP-like"/>
    <property type="match status" value="1"/>
</dbReference>
<dbReference type="InterPro" id="IPR046357">
    <property type="entry name" value="PPIase_dom_sf"/>
</dbReference>
<dbReference type="GO" id="GO:0005737">
    <property type="term" value="C:cytoplasm"/>
    <property type="evidence" value="ECO:0007669"/>
    <property type="project" value="UniProtKB-SubCell"/>
</dbReference>
<evidence type="ECO:0000313" key="13">
    <source>
        <dbReference type="Proteomes" id="UP000239736"/>
    </source>
</evidence>
<keyword evidence="6" id="KW-0143">Chaperone</keyword>
<reference evidence="12 13" key="1">
    <citation type="submission" date="2018-01" db="EMBL/GenBank/DDBJ databases">
        <title>Genomic Encyclopedia of Archaeal and Bacterial Type Strains, Phase II (KMG-II): from individual species to whole genera.</title>
        <authorList>
            <person name="Goeker M."/>
        </authorList>
    </citation>
    <scope>NUCLEOTIDE SEQUENCE [LARGE SCALE GENOMIC DNA]</scope>
    <source>
        <strain evidence="12 13">DSM 12048</strain>
    </source>
</reference>
<evidence type="ECO:0000256" key="2">
    <source>
        <dbReference type="ARBA" id="ARBA00004496"/>
    </source>
</evidence>
<feature type="domain" description="PPIase FKBP-type" evidence="11">
    <location>
        <begin position="7"/>
        <end position="101"/>
    </location>
</feature>
<evidence type="ECO:0000256" key="5">
    <source>
        <dbReference type="ARBA" id="ARBA00023110"/>
    </source>
</evidence>
<organism evidence="12 13">
    <name type="scientific">Albidovulum inexpectatum</name>
    <dbReference type="NCBI Taxonomy" id="196587"/>
    <lineage>
        <taxon>Bacteria</taxon>
        <taxon>Pseudomonadati</taxon>
        <taxon>Pseudomonadota</taxon>
        <taxon>Alphaproteobacteria</taxon>
        <taxon>Rhodobacterales</taxon>
        <taxon>Paracoccaceae</taxon>
        <taxon>Albidovulum</taxon>
    </lineage>
</organism>
<comment type="function">
    <text evidence="8">Also involved in hydrogenase metallocenter assembly, probably by participating in the nickel insertion step. This function in hydrogenase biosynthesis requires chaperone activity and the presence of the metal-binding domain, but not PPIase activity.</text>
</comment>
<sequence length="142" mass="15206">MTQVKTGDTVRIHYRGTLDDGTQFDSSEGREPLEFTVGSGQIIPGLDQALPGMTVGEKKTVSVAPEDAYGPHNPAARQAIPREHIPADIPLEVGLALQMRTPDGRAVPVTVVEITDDTVTLDANHPLAGQNLNFDIELVEIA</sequence>
<comment type="subcellular location">
    <subcellularLocation>
        <location evidence="2">Cytoplasm</location>
    </subcellularLocation>
</comment>